<keyword evidence="2" id="KW-1185">Reference proteome</keyword>
<evidence type="ECO:0000313" key="1">
    <source>
        <dbReference type="EMBL" id="MDY0394318.1"/>
    </source>
</evidence>
<dbReference type="RefSeq" id="WP_390354950.1">
    <property type="nucleotide sequence ID" value="NZ_JBHUIZ010000006.1"/>
</dbReference>
<name>A0ABU5C659_9BACI</name>
<sequence>MQKLERSNSYRLLKLREMLFRRTDESNELAMNEIKDAMEAYIINGKYDNRTLRKDLETLDGMDFEIVRNIGKHGKLLYSYQSRLFETYQLRLIIDAV</sequence>
<proteinExistence type="predicted"/>
<reference evidence="1 2" key="1">
    <citation type="submission" date="2023-10" db="EMBL/GenBank/DDBJ databases">
        <title>Virgibacillus halophilus 5B73C genome.</title>
        <authorList>
            <person name="Miliotis G."/>
            <person name="Sengupta P."/>
            <person name="Hameed A."/>
            <person name="Chuvochina M."/>
            <person name="Mcdonagh F."/>
            <person name="Simpson A.C."/>
            <person name="Singh N.K."/>
            <person name="Rekha P.D."/>
            <person name="Raman K."/>
            <person name="Hugenholtz P."/>
            <person name="Venkateswaran K."/>
        </authorList>
    </citation>
    <scope>NUCLEOTIDE SEQUENCE [LARGE SCALE GENOMIC DNA]</scope>
    <source>
        <strain evidence="1 2">5B73C</strain>
    </source>
</reference>
<evidence type="ECO:0000313" key="2">
    <source>
        <dbReference type="Proteomes" id="UP001281447"/>
    </source>
</evidence>
<protein>
    <submittedName>
        <fullName evidence="1">Uncharacterized protein</fullName>
    </submittedName>
</protein>
<organism evidence="1 2">
    <name type="scientific">Tigheibacillus halophilus</name>
    <dbReference type="NCBI Taxonomy" id="361280"/>
    <lineage>
        <taxon>Bacteria</taxon>
        <taxon>Bacillati</taxon>
        <taxon>Bacillota</taxon>
        <taxon>Bacilli</taxon>
        <taxon>Bacillales</taxon>
        <taxon>Bacillaceae</taxon>
        <taxon>Tigheibacillus</taxon>
    </lineage>
</organism>
<comment type="caution">
    <text evidence="1">The sequence shown here is derived from an EMBL/GenBank/DDBJ whole genome shotgun (WGS) entry which is preliminary data.</text>
</comment>
<accession>A0ABU5C659</accession>
<dbReference type="EMBL" id="JAWDIP010000003">
    <property type="protein sequence ID" value="MDY0394318.1"/>
    <property type="molecule type" value="Genomic_DNA"/>
</dbReference>
<dbReference type="Proteomes" id="UP001281447">
    <property type="component" value="Unassembled WGS sequence"/>
</dbReference>
<gene>
    <name evidence="1" type="ORF">RWE15_07330</name>
</gene>